<evidence type="ECO:0000259" key="1">
    <source>
        <dbReference type="Pfam" id="PF20179"/>
    </source>
</evidence>
<dbReference type="Proteomes" id="UP001157938">
    <property type="component" value="Unassembled WGS sequence"/>
</dbReference>
<proteinExistence type="predicted"/>
<reference evidence="2 3" key="1">
    <citation type="submission" date="2021-11" db="EMBL/GenBank/DDBJ databases">
        <authorList>
            <person name="Islam A."/>
            <person name="Islam S."/>
            <person name="Flora M.S."/>
            <person name="Rahman M."/>
            <person name="Ziaur R.M."/>
            <person name="Epstein J.H."/>
            <person name="Hassan M."/>
            <person name="Klassen M."/>
            <person name="Woodard K."/>
            <person name="Webb A."/>
            <person name="Webby R.J."/>
            <person name="El Zowalaty M.E."/>
        </authorList>
    </citation>
    <scope>NUCLEOTIDE SEQUENCE [LARGE SCALE GENOMIC DNA]</scope>
    <source>
        <strain evidence="2">Pf1</strain>
    </source>
</reference>
<organism evidence="2 3">
    <name type="scientific">Peronospora farinosa</name>
    <dbReference type="NCBI Taxonomy" id="134698"/>
    <lineage>
        <taxon>Eukaryota</taxon>
        <taxon>Sar</taxon>
        <taxon>Stramenopiles</taxon>
        <taxon>Oomycota</taxon>
        <taxon>Peronosporomycetes</taxon>
        <taxon>Peronosporales</taxon>
        <taxon>Peronosporaceae</taxon>
        <taxon>Peronospora</taxon>
    </lineage>
</organism>
<keyword evidence="3" id="KW-1185">Reference proteome</keyword>
<accession>A0ABN8CAB5</accession>
<evidence type="ECO:0000313" key="2">
    <source>
        <dbReference type="EMBL" id="CAH0490264.1"/>
    </source>
</evidence>
<gene>
    <name evidence="2" type="ORF">PFR001_LOCUS5616</name>
</gene>
<comment type="caution">
    <text evidence="2">The sequence shown here is derived from an EMBL/GenBank/DDBJ whole genome shotgun (WGS) entry which is preliminary data.</text>
</comment>
<dbReference type="PANTHER" id="PTHR28069:SF1">
    <property type="entry name" value="PROTEIN MSS51, MITOCHONDRIAL"/>
    <property type="match status" value="1"/>
</dbReference>
<dbReference type="Pfam" id="PF20179">
    <property type="entry name" value="MSS51_C"/>
    <property type="match status" value="1"/>
</dbReference>
<dbReference type="InterPro" id="IPR046824">
    <property type="entry name" value="Mss51-like_C"/>
</dbReference>
<dbReference type="PANTHER" id="PTHR28069">
    <property type="entry name" value="GH20023P"/>
    <property type="match status" value="1"/>
</dbReference>
<name>A0ABN8CAB5_9STRA</name>
<protein>
    <recommendedName>
        <fullName evidence="1">Mitochondrial splicing suppressor 51-like C-terminal domain-containing protein</fullName>
    </recommendedName>
</protein>
<sequence length="372" mass="42699">MFKQLIVRRPSLLLGVVNSFSTRQSHFSRVQSFVETIAYLPCLQCGLQTSLSLSQSSDILVECGKTKLPLSCSQECTEKINETQSDVLAMYDSMMEDVQYATTSTASKLFAEVLQSSRRESREWDDEWQVTSWTDYLKLYCPNEQWLEDLRALRLMSSAYSYVMTLSRFLPELVDTDNRQKVELHVIGARAEAMSPRYLWDELSFFHPRKQFDIKLVGDQVPIMSARKKTPTTKENELIRLEMIHGLYHKIEPRNLTTPDAFVLYNPGVGHPRLRENWKLTLQTVLASCKPLLITSFSLEDQQRDIAALQDLVASSPALKQHELRFRCRPKQNSFRSLKYQVDPSNVGAPILTNNRVMVVQLVPITGKLQAL</sequence>
<evidence type="ECO:0000313" key="3">
    <source>
        <dbReference type="Proteomes" id="UP001157938"/>
    </source>
</evidence>
<feature type="domain" description="Mitochondrial splicing suppressor 51-like C-terminal" evidence="1">
    <location>
        <begin position="165"/>
        <end position="344"/>
    </location>
</feature>
<dbReference type="EMBL" id="CAKLBC010001225">
    <property type="protein sequence ID" value="CAH0490264.1"/>
    <property type="molecule type" value="Genomic_DNA"/>
</dbReference>